<proteinExistence type="predicted"/>
<accession>A0A8H4LNG9</accession>
<dbReference type="AlphaFoldDB" id="A0A8H4LNG9"/>
<keyword evidence="3" id="KW-1185">Reference proteome</keyword>
<organism evidence="2 3">
    <name type="scientific">Fusarium albosuccineum</name>
    <dbReference type="NCBI Taxonomy" id="1237068"/>
    <lineage>
        <taxon>Eukaryota</taxon>
        <taxon>Fungi</taxon>
        <taxon>Dikarya</taxon>
        <taxon>Ascomycota</taxon>
        <taxon>Pezizomycotina</taxon>
        <taxon>Sordariomycetes</taxon>
        <taxon>Hypocreomycetidae</taxon>
        <taxon>Hypocreales</taxon>
        <taxon>Nectriaceae</taxon>
        <taxon>Fusarium</taxon>
        <taxon>Fusarium decemcellulare species complex</taxon>
    </lineage>
</organism>
<feature type="region of interest" description="Disordered" evidence="1">
    <location>
        <begin position="144"/>
        <end position="184"/>
    </location>
</feature>
<dbReference type="Proteomes" id="UP000554235">
    <property type="component" value="Unassembled WGS sequence"/>
</dbReference>
<sequence length="214" mass="24392">MEEVVTPHDAAYRTARPPITALNAWDLVRFFGSSGRSSAWRTKSKNNDKTRKRGVMITWAEEGNLQLSRDAGEAKAAGNNRSFAVEKDEAQLRCHVEGEESIKSIKMGIIRGWNCHEPWHELQCMGNFNIKRTIPIVWLIPASSTQQPTGPVGSVGPKQKRPETWRSKQSQTRPRAGHFNGRANNGLRRRRRPFVFHLLIKTKHQQLFSFPGPW</sequence>
<dbReference type="EMBL" id="JAADYS010000205">
    <property type="protein sequence ID" value="KAF4471432.1"/>
    <property type="molecule type" value="Genomic_DNA"/>
</dbReference>
<evidence type="ECO:0000313" key="3">
    <source>
        <dbReference type="Proteomes" id="UP000554235"/>
    </source>
</evidence>
<protein>
    <submittedName>
        <fullName evidence="2">Uncharacterized protein</fullName>
    </submittedName>
</protein>
<name>A0A8H4LNG9_9HYPO</name>
<reference evidence="2 3" key="1">
    <citation type="submission" date="2020-01" db="EMBL/GenBank/DDBJ databases">
        <title>Identification and distribution of gene clusters putatively required for synthesis of sphingolipid metabolism inhibitors in phylogenetically diverse species of the filamentous fungus Fusarium.</title>
        <authorList>
            <person name="Kim H.-S."/>
            <person name="Busman M."/>
            <person name="Brown D.W."/>
            <person name="Divon H."/>
            <person name="Uhlig S."/>
            <person name="Proctor R.H."/>
        </authorList>
    </citation>
    <scope>NUCLEOTIDE SEQUENCE [LARGE SCALE GENOMIC DNA]</scope>
    <source>
        <strain evidence="2 3">NRRL 20459</strain>
    </source>
</reference>
<evidence type="ECO:0000313" key="2">
    <source>
        <dbReference type="EMBL" id="KAF4471432.1"/>
    </source>
</evidence>
<evidence type="ECO:0000256" key="1">
    <source>
        <dbReference type="SAM" id="MobiDB-lite"/>
    </source>
</evidence>
<gene>
    <name evidence="2" type="ORF">FALBO_1637</name>
</gene>
<comment type="caution">
    <text evidence="2">The sequence shown here is derived from an EMBL/GenBank/DDBJ whole genome shotgun (WGS) entry which is preliminary data.</text>
</comment>